<dbReference type="SUPFAM" id="SSF47823">
    <property type="entry name" value="lambda integrase-like, N-terminal domain"/>
    <property type="match status" value="1"/>
</dbReference>
<evidence type="ECO:0000256" key="4">
    <source>
        <dbReference type="ARBA" id="ARBA00022618"/>
    </source>
</evidence>
<dbReference type="Pfam" id="PF02899">
    <property type="entry name" value="Phage_int_SAM_1"/>
    <property type="match status" value="1"/>
</dbReference>
<evidence type="ECO:0000313" key="14">
    <source>
        <dbReference type="Proteomes" id="UP000007013"/>
    </source>
</evidence>
<comment type="subcellular location">
    <subcellularLocation>
        <location evidence="1 10">Cytoplasm</location>
    </subcellularLocation>
</comment>
<dbReference type="HAMAP" id="MF_01808">
    <property type="entry name" value="Recomb_XerC_XerD"/>
    <property type="match status" value="1"/>
</dbReference>
<dbReference type="AlphaFoldDB" id="B1ZQV6"/>
<dbReference type="OrthoDB" id="9801717at2"/>
<keyword evidence="14" id="KW-1185">Reference proteome</keyword>
<dbReference type="PANTHER" id="PTHR30349:SF81">
    <property type="entry name" value="TYROSINE RECOMBINASE XERC"/>
    <property type="match status" value="1"/>
</dbReference>
<evidence type="ECO:0000256" key="9">
    <source>
        <dbReference type="ARBA" id="ARBA00023306"/>
    </source>
</evidence>
<dbReference type="SUPFAM" id="SSF56349">
    <property type="entry name" value="DNA breaking-rejoining enzymes"/>
    <property type="match status" value="1"/>
</dbReference>
<dbReference type="HOGENOM" id="CLU_027562_9_6_0"/>
<dbReference type="PROSITE" id="PS51898">
    <property type="entry name" value="TYR_RECOMBINASE"/>
    <property type="match status" value="1"/>
</dbReference>
<dbReference type="Proteomes" id="UP000007013">
    <property type="component" value="Chromosome"/>
</dbReference>
<evidence type="ECO:0000259" key="12">
    <source>
        <dbReference type="PROSITE" id="PS51900"/>
    </source>
</evidence>
<gene>
    <name evidence="10" type="primary">xerC</name>
    <name evidence="13" type="ordered locus">Oter_4583</name>
</gene>
<keyword evidence="7 10" id="KW-0238">DNA-binding</keyword>
<dbReference type="GO" id="GO:0051301">
    <property type="term" value="P:cell division"/>
    <property type="evidence" value="ECO:0007669"/>
    <property type="project" value="UniProtKB-KW"/>
</dbReference>
<organism evidence="13 14">
    <name type="scientific">Opitutus terrae (strain DSM 11246 / JCM 15787 / PB90-1)</name>
    <dbReference type="NCBI Taxonomy" id="452637"/>
    <lineage>
        <taxon>Bacteria</taxon>
        <taxon>Pseudomonadati</taxon>
        <taxon>Verrucomicrobiota</taxon>
        <taxon>Opitutia</taxon>
        <taxon>Opitutales</taxon>
        <taxon>Opitutaceae</taxon>
        <taxon>Opitutus</taxon>
    </lineage>
</organism>
<reference evidence="13 14" key="1">
    <citation type="journal article" date="2011" name="J. Bacteriol.">
        <title>Genome sequence of the verrucomicrobium Opitutus terrae PB90-1, an abundant inhabitant of rice paddy soil ecosystems.</title>
        <authorList>
            <person name="van Passel M.W."/>
            <person name="Kant R."/>
            <person name="Palva A."/>
            <person name="Copeland A."/>
            <person name="Lucas S."/>
            <person name="Lapidus A."/>
            <person name="Glavina del Rio T."/>
            <person name="Pitluck S."/>
            <person name="Goltsman E."/>
            <person name="Clum A."/>
            <person name="Sun H."/>
            <person name="Schmutz J."/>
            <person name="Larimer F.W."/>
            <person name="Land M.L."/>
            <person name="Hauser L."/>
            <person name="Kyrpides N."/>
            <person name="Mikhailova N."/>
            <person name="Richardson P.P."/>
            <person name="Janssen P.H."/>
            <person name="de Vos W.M."/>
            <person name="Smidt H."/>
        </authorList>
    </citation>
    <scope>NUCLEOTIDE SEQUENCE [LARGE SCALE GENOMIC DNA]</scope>
    <source>
        <strain evidence="14">DSM 11246 / JCM 15787 / PB90-1</strain>
    </source>
</reference>
<evidence type="ECO:0000256" key="3">
    <source>
        <dbReference type="ARBA" id="ARBA00022490"/>
    </source>
</evidence>
<dbReference type="InterPro" id="IPR013762">
    <property type="entry name" value="Integrase-like_cat_sf"/>
</dbReference>
<dbReference type="Gene3D" id="1.10.443.10">
    <property type="entry name" value="Intergrase catalytic core"/>
    <property type="match status" value="1"/>
</dbReference>
<feature type="active site" description="O-(3'-phospho-DNA)-tyrosine intermediate" evidence="10">
    <location>
        <position position="293"/>
    </location>
</feature>
<dbReference type="EMBL" id="CP001032">
    <property type="protein sequence ID" value="ACB77854.1"/>
    <property type="molecule type" value="Genomic_DNA"/>
</dbReference>
<accession>B1ZQV6</accession>
<dbReference type="eggNOG" id="COG4974">
    <property type="taxonomic scope" value="Bacteria"/>
</dbReference>
<feature type="active site" evidence="10">
    <location>
        <position position="187"/>
    </location>
</feature>
<evidence type="ECO:0000256" key="8">
    <source>
        <dbReference type="ARBA" id="ARBA00023172"/>
    </source>
</evidence>
<dbReference type="InterPro" id="IPR011932">
    <property type="entry name" value="Recomb_XerD"/>
</dbReference>
<evidence type="ECO:0000256" key="10">
    <source>
        <dbReference type="HAMAP-Rule" id="MF_01808"/>
    </source>
</evidence>
<dbReference type="GO" id="GO:0003677">
    <property type="term" value="F:DNA binding"/>
    <property type="evidence" value="ECO:0007669"/>
    <property type="project" value="UniProtKB-UniRule"/>
</dbReference>
<comment type="similarity">
    <text evidence="10">Belongs to the 'phage' integrase family. XerC subfamily.</text>
</comment>
<dbReference type="GO" id="GO:0006313">
    <property type="term" value="P:DNA transposition"/>
    <property type="evidence" value="ECO:0007669"/>
    <property type="project" value="UniProtKB-UniRule"/>
</dbReference>
<proteinExistence type="inferred from homology"/>
<feature type="domain" description="Core-binding (CB)" evidence="12">
    <location>
        <begin position="16"/>
        <end position="102"/>
    </location>
</feature>
<comment type="subunit">
    <text evidence="10">Forms a cyclic heterotetrameric complex composed of two molecules of XerC and two molecules of XerD.</text>
</comment>
<feature type="active site" evidence="10">
    <location>
        <position position="284"/>
    </location>
</feature>
<keyword evidence="8 10" id="KW-0233">DNA recombination</keyword>
<keyword evidence="3 10" id="KW-0963">Cytoplasm</keyword>
<keyword evidence="5 10" id="KW-0159">Chromosome partition</keyword>
<evidence type="ECO:0000256" key="5">
    <source>
        <dbReference type="ARBA" id="ARBA00022829"/>
    </source>
</evidence>
<sequence length="317" mass="34738">MKAPRARAQDTSQAPPAFADDIEAFLGYIALERGLAANTVASYRRDLDQAATHLAAQGARDWRAVTGEQAAGWIHSLSSASYTVASLARKLSALRSLAHFLVRERFRADDFTALLSGPKASRRIPGTLTEEEIARLLAAPTGGDARALRDRALLELFYSSGLRVSELAGLLLQQVDLEHGFLRVFGKGAKERVVPIGGKAIEALATYLTAGRPHFVRSRTGSQLFLNKNGGPLSRVMLWMLVKKYAKRAGLTKNVKPHGLRHSFATHLLSGGADLRAIQEMLGHASISTTQIYTSVESQRLLEQHDKFHPRNRMVRP</sequence>
<keyword evidence="4 10" id="KW-0132">Cell division</keyword>
<evidence type="ECO:0000256" key="7">
    <source>
        <dbReference type="ARBA" id="ARBA00023125"/>
    </source>
</evidence>
<keyword evidence="6 10" id="KW-0229">DNA integration</keyword>
<dbReference type="GO" id="GO:0009037">
    <property type="term" value="F:tyrosine-based site-specific recombinase activity"/>
    <property type="evidence" value="ECO:0007669"/>
    <property type="project" value="UniProtKB-UniRule"/>
</dbReference>
<dbReference type="GO" id="GO:0007059">
    <property type="term" value="P:chromosome segregation"/>
    <property type="evidence" value="ECO:0007669"/>
    <property type="project" value="UniProtKB-UniRule"/>
</dbReference>
<evidence type="ECO:0000259" key="11">
    <source>
        <dbReference type="PROSITE" id="PS51898"/>
    </source>
</evidence>
<dbReference type="NCBIfam" id="NF001399">
    <property type="entry name" value="PRK00283.1"/>
    <property type="match status" value="1"/>
</dbReference>
<evidence type="ECO:0000256" key="1">
    <source>
        <dbReference type="ARBA" id="ARBA00004496"/>
    </source>
</evidence>
<protein>
    <recommendedName>
        <fullName evidence="10">Tyrosine recombinase XerC</fullName>
    </recommendedName>
</protein>
<dbReference type="InterPro" id="IPR044068">
    <property type="entry name" value="CB"/>
</dbReference>
<dbReference type="PANTHER" id="PTHR30349">
    <property type="entry name" value="PHAGE INTEGRASE-RELATED"/>
    <property type="match status" value="1"/>
</dbReference>
<dbReference type="PROSITE" id="PS51900">
    <property type="entry name" value="CB"/>
    <property type="match status" value="1"/>
</dbReference>
<evidence type="ECO:0000313" key="13">
    <source>
        <dbReference type="EMBL" id="ACB77854.1"/>
    </source>
</evidence>
<dbReference type="InterPro" id="IPR023009">
    <property type="entry name" value="Tyrosine_recombinase_XerC/XerD"/>
</dbReference>
<dbReference type="InterPro" id="IPR002104">
    <property type="entry name" value="Integrase_catalytic"/>
</dbReference>
<dbReference type="STRING" id="452637.Oter_4583"/>
<comment type="similarity">
    <text evidence="2">Belongs to the 'phage' integrase family. XerD subfamily.</text>
</comment>
<comment type="function">
    <text evidence="10">Site-specific tyrosine recombinase, which acts by catalyzing the cutting and rejoining of the recombining DNA molecules. The XerC-XerD complex is essential to convert dimers of the bacterial chromosome into monomers to permit their segregation at cell division. It also contributes to the segregational stability of plasmids.</text>
</comment>
<feature type="domain" description="Tyr recombinase" evidence="11">
    <location>
        <begin position="123"/>
        <end position="306"/>
    </location>
</feature>
<feature type="active site" evidence="10">
    <location>
        <position position="163"/>
    </location>
</feature>
<dbReference type="Gene3D" id="1.10.150.130">
    <property type="match status" value="1"/>
</dbReference>
<keyword evidence="9 10" id="KW-0131">Cell cycle</keyword>
<dbReference type="GO" id="GO:0005737">
    <property type="term" value="C:cytoplasm"/>
    <property type="evidence" value="ECO:0007669"/>
    <property type="project" value="UniProtKB-SubCell"/>
</dbReference>
<dbReference type="RefSeq" id="WP_012377368.1">
    <property type="nucleotide sequence ID" value="NC_010571.1"/>
</dbReference>
<name>B1ZQV6_OPITP</name>
<dbReference type="KEGG" id="ote:Oter_4583"/>
<dbReference type="InterPro" id="IPR004107">
    <property type="entry name" value="Integrase_SAM-like_N"/>
</dbReference>
<dbReference type="InterPro" id="IPR010998">
    <property type="entry name" value="Integrase_recombinase_N"/>
</dbReference>
<feature type="active site" evidence="10">
    <location>
        <position position="261"/>
    </location>
</feature>
<evidence type="ECO:0000256" key="2">
    <source>
        <dbReference type="ARBA" id="ARBA00010450"/>
    </source>
</evidence>
<dbReference type="NCBIfam" id="TIGR02225">
    <property type="entry name" value="recomb_XerD"/>
    <property type="match status" value="1"/>
</dbReference>
<dbReference type="Pfam" id="PF00589">
    <property type="entry name" value="Phage_integrase"/>
    <property type="match status" value="1"/>
</dbReference>
<dbReference type="InterPro" id="IPR050090">
    <property type="entry name" value="Tyrosine_recombinase_XerCD"/>
</dbReference>
<feature type="active site" evidence="10">
    <location>
        <position position="258"/>
    </location>
</feature>
<evidence type="ECO:0000256" key="6">
    <source>
        <dbReference type="ARBA" id="ARBA00022908"/>
    </source>
</evidence>
<dbReference type="CDD" id="cd00798">
    <property type="entry name" value="INT_XerDC_C"/>
    <property type="match status" value="1"/>
</dbReference>
<dbReference type="InterPro" id="IPR011010">
    <property type="entry name" value="DNA_brk_join_enz"/>
</dbReference>